<dbReference type="AlphaFoldDB" id="A0A411HF66"/>
<protein>
    <submittedName>
        <fullName evidence="1">Uncharacterized protein</fullName>
    </submittedName>
</protein>
<organism evidence="1 2">
    <name type="scientific">Pseudolysobacter antarcticus</name>
    <dbReference type="NCBI Taxonomy" id="2511995"/>
    <lineage>
        <taxon>Bacteria</taxon>
        <taxon>Pseudomonadati</taxon>
        <taxon>Pseudomonadota</taxon>
        <taxon>Gammaproteobacteria</taxon>
        <taxon>Lysobacterales</taxon>
        <taxon>Rhodanobacteraceae</taxon>
        <taxon>Pseudolysobacter</taxon>
    </lineage>
</organism>
<dbReference type="Proteomes" id="UP000291562">
    <property type="component" value="Chromosome"/>
</dbReference>
<keyword evidence="2" id="KW-1185">Reference proteome</keyword>
<proteinExistence type="predicted"/>
<evidence type="ECO:0000313" key="1">
    <source>
        <dbReference type="EMBL" id="QBB69117.1"/>
    </source>
</evidence>
<accession>A0A411HF66</accession>
<dbReference type="EMBL" id="CP035704">
    <property type="protein sequence ID" value="QBB69117.1"/>
    <property type="molecule type" value="Genomic_DNA"/>
</dbReference>
<evidence type="ECO:0000313" key="2">
    <source>
        <dbReference type="Proteomes" id="UP000291562"/>
    </source>
</evidence>
<reference evidence="1 2" key="1">
    <citation type="submission" date="2019-01" db="EMBL/GenBank/DDBJ databases">
        <title>Pseudolysobacter antarctica gen. nov., sp. nov., isolated from Fildes Peninsula, Antarctica.</title>
        <authorList>
            <person name="Wei Z."/>
            <person name="Peng F."/>
        </authorList>
    </citation>
    <scope>NUCLEOTIDE SEQUENCE [LARGE SCALE GENOMIC DNA]</scope>
    <source>
        <strain evidence="1 2">AQ6-296</strain>
    </source>
</reference>
<dbReference type="RefSeq" id="WP_129831373.1">
    <property type="nucleotide sequence ID" value="NZ_CP035704.1"/>
</dbReference>
<gene>
    <name evidence="1" type="ORF">ELE36_01245</name>
</gene>
<sequence length="70" mass="7584">MEVTIISPMAERCELCGRCVEVALIGNELDFDAPSFQSECEREGCPANAKNQPGPVDNISVYFVEDDACG</sequence>
<name>A0A411HF66_9GAMM</name>
<dbReference type="KEGG" id="xbc:ELE36_01245"/>